<evidence type="ECO:0000313" key="2">
    <source>
        <dbReference type="EMBL" id="KAK1735595.1"/>
    </source>
</evidence>
<keyword evidence="3" id="KW-1185">Reference proteome</keyword>
<feature type="region of interest" description="Disordered" evidence="1">
    <location>
        <begin position="472"/>
        <end position="514"/>
    </location>
</feature>
<feature type="compositionally biased region" description="Low complexity" evidence="1">
    <location>
        <begin position="211"/>
        <end position="231"/>
    </location>
</feature>
<evidence type="ECO:0000313" key="3">
    <source>
        <dbReference type="Proteomes" id="UP001224775"/>
    </source>
</evidence>
<feature type="compositionally biased region" description="Low complexity" evidence="1">
    <location>
        <begin position="257"/>
        <end position="272"/>
    </location>
</feature>
<organism evidence="2 3">
    <name type="scientific">Skeletonema marinoi</name>
    <dbReference type="NCBI Taxonomy" id="267567"/>
    <lineage>
        <taxon>Eukaryota</taxon>
        <taxon>Sar</taxon>
        <taxon>Stramenopiles</taxon>
        <taxon>Ochrophyta</taxon>
        <taxon>Bacillariophyta</taxon>
        <taxon>Coscinodiscophyceae</taxon>
        <taxon>Thalassiosirophycidae</taxon>
        <taxon>Thalassiosirales</taxon>
        <taxon>Skeletonemataceae</taxon>
        <taxon>Skeletonema</taxon>
        <taxon>Skeletonema marinoi-dohrnii complex</taxon>
    </lineage>
</organism>
<accession>A0AAD8XY42</accession>
<sequence length="514" mass="55786">MSSATKKPSLYARKLIDKLRTLNSNASLESRQTLANWMVFNRKKAEGMSEGMLLAISTTTTAGDEDPSTRLMLLLRVLHQVFIEGKDDSEAFGKAAQLRSILADVALIPLFQALATSCCSNNNTSSSAGSNEQQREKYTTEVKEMIESWKEYSVFDGPTVWEGYKKAWGRAVTDAAASKEVVVGGSESDSKAATTPPVVETTSTNDDDAVMDVVMGGQSSTEEAAASSTTEIKTNKEEDTTMKEATSIAEPQILPPSSSTTTTKAASDNNTKGPTEHHPPARLSKRDSMTSVASIDIDFDAEGVEEAEVEPAKFLEASKVIASLQIARDLGSDAAMNLSSALGSVPAEVEQACSTIHTQQQEGGDKGTSSSIEELLSTEQLSNLPDEILDIDLDYARKSLQTYREAILQQRKARLQCLQLLLQSRCSFGSLDAARAFGCNDGSDEGMNIILEQLKKVKEKLIDAMALEGLDVEEDDADEKKTKEEEEQLKPLSWFPGQTKETVVEPLQKKQKVA</sequence>
<gene>
    <name evidence="2" type="ORF">QTG54_013758</name>
</gene>
<reference evidence="2" key="1">
    <citation type="submission" date="2023-06" db="EMBL/GenBank/DDBJ databases">
        <title>Survivors Of The Sea: Transcriptome response of Skeletonema marinoi to long-term dormancy.</title>
        <authorList>
            <person name="Pinder M.I.M."/>
            <person name="Kourtchenko O."/>
            <person name="Robertson E.K."/>
            <person name="Larsson T."/>
            <person name="Maumus F."/>
            <person name="Osuna-Cruz C.M."/>
            <person name="Vancaester E."/>
            <person name="Stenow R."/>
            <person name="Vandepoele K."/>
            <person name="Ploug H."/>
            <person name="Bruchert V."/>
            <person name="Godhe A."/>
            <person name="Topel M."/>
        </authorList>
    </citation>
    <scope>NUCLEOTIDE SEQUENCE</scope>
    <source>
        <strain evidence="2">R05AC</strain>
    </source>
</reference>
<protein>
    <recommendedName>
        <fullName evidence="4">CID domain-containing protein</fullName>
    </recommendedName>
</protein>
<dbReference type="AlphaFoldDB" id="A0AAD8XY42"/>
<feature type="region of interest" description="Disordered" evidence="1">
    <location>
        <begin position="181"/>
        <end position="289"/>
    </location>
</feature>
<dbReference type="Proteomes" id="UP001224775">
    <property type="component" value="Unassembled WGS sequence"/>
</dbReference>
<name>A0AAD8XY42_9STRA</name>
<evidence type="ECO:0000256" key="1">
    <source>
        <dbReference type="SAM" id="MobiDB-lite"/>
    </source>
</evidence>
<feature type="compositionally biased region" description="Basic and acidic residues" evidence="1">
    <location>
        <begin position="274"/>
        <end position="288"/>
    </location>
</feature>
<feature type="compositionally biased region" description="Basic and acidic residues" evidence="1">
    <location>
        <begin position="233"/>
        <end position="242"/>
    </location>
</feature>
<comment type="caution">
    <text evidence="2">The sequence shown here is derived from an EMBL/GenBank/DDBJ whole genome shotgun (WGS) entry which is preliminary data.</text>
</comment>
<evidence type="ECO:0008006" key="4">
    <source>
        <dbReference type="Google" id="ProtNLM"/>
    </source>
</evidence>
<proteinExistence type="predicted"/>
<dbReference type="EMBL" id="JATAAI010000033">
    <property type="protein sequence ID" value="KAK1735595.1"/>
    <property type="molecule type" value="Genomic_DNA"/>
</dbReference>